<feature type="compositionally biased region" description="Low complexity" evidence="1">
    <location>
        <begin position="299"/>
        <end position="311"/>
    </location>
</feature>
<accession>A0A5N5DN10</accession>
<dbReference type="AlphaFoldDB" id="A0A5N5DN10"/>
<feature type="region of interest" description="Disordered" evidence="1">
    <location>
        <begin position="218"/>
        <end position="260"/>
    </location>
</feature>
<gene>
    <name evidence="2" type="ORF">DBV05_g2560</name>
</gene>
<evidence type="ECO:0000256" key="1">
    <source>
        <dbReference type="SAM" id="MobiDB-lite"/>
    </source>
</evidence>
<comment type="caution">
    <text evidence="2">The sequence shown here is derived from an EMBL/GenBank/DDBJ whole genome shotgun (WGS) entry which is preliminary data.</text>
</comment>
<organism evidence="2 3">
    <name type="scientific">Lasiodiplodia theobromae</name>
    <dbReference type="NCBI Taxonomy" id="45133"/>
    <lineage>
        <taxon>Eukaryota</taxon>
        <taxon>Fungi</taxon>
        <taxon>Dikarya</taxon>
        <taxon>Ascomycota</taxon>
        <taxon>Pezizomycotina</taxon>
        <taxon>Dothideomycetes</taxon>
        <taxon>Dothideomycetes incertae sedis</taxon>
        <taxon>Botryosphaeriales</taxon>
        <taxon>Botryosphaeriaceae</taxon>
        <taxon>Lasiodiplodia</taxon>
    </lineage>
</organism>
<feature type="compositionally biased region" description="Polar residues" evidence="1">
    <location>
        <begin position="91"/>
        <end position="100"/>
    </location>
</feature>
<dbReference type="OrthoDB" id="5364312at2759"/>
<proteinExistence type="predicted"/>
<dbReference type="Proteomes" id="UP000325902">
    <property type="component" value="Unassembled WGS sequence"/>
</dbReference>
<sequence length="401" mass="41740">MSALQEPPKAMPVGPSPRNSSVALLPERRTTGDGDAANDDAAATPKSAGKRRFFGLGRKKDSADKKEDKPVKQQDQAPPRTPAGVPANATAPPSQLQTTPARAAVRPISPRHSPPVDARQAFVCTPQGSPRVYASSAASPSRGYRSSSPRLHSPASSQIFERNVQENTLPGELSPAIPSHIQTEDHIPPVLEASAQAITDDHLNPDEVEIVMHAAHQPAASSIAASSGSTEAVSSPTIDEVASKSETDDGADGSNYGSFDKEDVRRLSFISFADVVQAEHAETSRDSIHHMSLSSTANRSPSPVRSPASSRGVGTSPPTSGAPSMKGIDAKVPRIGGAPASPTLSQGAYSPPLSGGELMVETMRQALRKTGSGDLSGARSPSQPMSAASLEPEGSDRPPFR</sequence>
<protein>
    <submittedName>
        <fullName evidence="2">Uncharacterized protein</fullName>
    </submittedName>
</protein>
<feature type="region of interest" description="Disordered" evidence="1">
    <location>
        <begin position="1"/>
        <end position="179"/>
    </location>
</feature>
<reference evidence="2 3" key="1">
    <citation type="journal article" date="2019" name="Sci. Rep.">
        <title>A multi-omics analysis of the grapevine pathogen Lasiodiplodia theobromae reveals that temperature affects the expression of virulence- and pathogenicity-related genes.</title>
        <authorList>
            <person name="Felix C."/>
            <person name="Meneses R."/>
            <person name="Goncalves M.F.M."/>
            <person name="Tilleman L."/>
            <person name="Duarte A.S."/>
            <person name="Jorrin-Novo J.V."/>
            <person name="Van de Peer Y."/>
            <person name="Deforce D."/>
            <person name="Van Nieuwerburgh F."/>
            <person name="Esteves A.C."/>
            <person name="Alves A."/>
        </authorList>
    </citation>
    <scope>NUCLEOTIDE SEQUENCE [LARGE SCALE GENOMIC DNA]</scope>
    <source>
        <strain evidence="2 3">LA-SOL3</strain>
    </source>
</reference>
<feature type="compositionally biased region" description="Low complexity" evidence="1">
    <location>
        <begin position="218"/>
        <end position="232"/>
    </location>
</feature>
<keyword evidence="3" id="KW-1185">Reference proteome</keyword>
<feature type="compositionally biased region" description="Low complexity" evidence="1">
    <location>
        <begin position="33"/>
        <end position="44"/>
    </location>
</feature>
<feature type="compositionally biased region" description="Polar residues" evidence="1">
    <location>
        <begin position="312"/>
        <end position="322"/>
    </location>
</feature>
<name>A0A5N5DN10_9PEZI</name>
<dbReference type="PANTHER" id="PTHR42111:SF1">
    <property type="entry name" value="YALI0D23727P"/>
    <property type="match status" value="1"/>
</dbReference>
<evidence type="ECO:0000313" key="3">
    <source>
        <dbReference type="Proteomes" id="UP000325902"/>
    </source>
</evidence>
<feature type="compositionally biased region" description="Basic and acidic residues" evidence="1">
    <location>
        <begin position="279"/>
        <end position="289"/>
    </location>
</feature>
<dbReference type="EMBL" id="VCHE01000010">
    <property type="protein sequence ID" value="KAB2578711.1"/>
    <property type="molecule type" value="Genomic_DNA"/>
</dbReference>
<feature type="region of interest" description="Disordered" evidence="1">
    <location>
        <begin position="279"/>
        <end position="401"/>
    </location>
</feature>
<dbReference type="PANTHER" id="PTHR42111">
    <property type="entry name" value="YALI0D23727P"/>
    <property type="match status" value="1"/>
</dbReference>
<evidence type="ECO:0000313" key="2">
    <source>
        <dbReference type="EMBL" id="KAB2578711.1"/>
    </source>
</evidence>
<feature type="compositionally biased region" description="Low complexity" evidence="1">
    <location>
        <begin position="133"/>
        <end position="157"/>
    </location>
</feature>
<feature type="compositionally biased region" description="Basic and acidic residues" evidence="1">
    <location>
        <begin position="58"/>
        <end position="72"/>
    </location>
</feature>